<feature type="region of interest" description="Disordered" evidence="1">
    <location>
        <begin position="1"/>
        <end position="21"/>
    </location>
</feature>
<dbReference type="AlphaFoldDB" id="A0AAV2FFS9"/>
<organism evidence="3 4">
    <name type="scientific">Linum trigynum</name>
    <dbReference type="NCBI Taxonomy" id="586398"/>
    <lineage>
        <taxon>Eukaryota</taxon>
        <taxon>Viridiplantae</taxon>
        <taxon>Streptophyta</taxon>
        <taxon>Embryophyta</taxon>
        <taxon>Tracheophyta</taxon>
        <taxon>Spermatophyta</taxon>
        <taxon>Magnoliopsida</taxon>
        <taxon>eudicotyledons</taxon>
        <taxon>Gunneridae</taxon>
        <taxon>Pentapetalae</taxon>
        <taxon>rosids</taxon>
        <taxon>fabids</taxon>
        <taxon>Malpighiales</taxon>
        <taxon>Linaceae</taxon>
        <taxon>Linum</taxon>
    </lineage>
</organism>
<accession>A0AAV2FFS9</accession>
<sequence length="127" mass="14361">MGGGHMRSGSDTVPDLDPDEWKRLDGDMVFRTSMWAYEQQRREGAPDEQVQSQGDEMFGTQDQNDVEEGDDQLPPRNRRPARCGTGGHLLAQHGGRRRILFTTDVGIFLFTTDVGIFLFTTRKNVCK</sequence>
<reference evidence="3 4" key="1">
    <citation type="submission" date="2024-04" db="EMBL/GenBank/DDBJ databases">
        <authorList>
            <person name="Fracassetti M."/>
        </authorList>
    </citation>
    <scope>NUCLEOTIDE SEQUENCE [LARGE SCALE GENOMIC DNA]</scope>
</reference>
<evidence type="ECO:0000256" key="2">
    <source>
        <dbReference type="SAM" id="Phobius"/>
    </source>
</evidence>
<keyword evidence="2" id="KW-1133">Transmembrane helix</keyword>
<feature type="transmembrane region" description="Helical" evidence="2">
    <location>
        <begin position="99"/>
        <end position="119"/>
    </location>
</feature>
<proteinExistence type="predicted"/>
<feature type="region of interest" description="Disordered" evidence="1">
    <location>
        <begin position="39"/>
        <end position="89"/>
    </location>
</feature>
<protein>
    <submittedName>
        <fullName evidence="3">Uncharacterized protein</fullName>
    </submittedName>
</protein>
<evidence type="ECO:0000313" key="4">
    <source>
        <dbReference type="Proteomes" id="UP001497516"/>
    </source>
</evidence>
<keyword evidence="2" id="KW-0812">Transmembrane</keyword>
<evidence type="ECO:0000313" key="3">
    <source>
        <dbReference type="EMBL" id="CAL1397154.1"/>
    </source>
</evidence>
<gene>
    <name evidence="3" type="ORF">LTRI10_LOCUS37477</name>
</gene>
<name>A0AAV2FFS9_9ROSI</name>
<keyword evidence="4" id="KW-1185">Reference proteome</keyword>
<dbReference type="Proteomes" id="UP001497516">
    <property type="component" value="Chromosome 6"/>
</dbReference>
<dbReference type="EMBL" id="OZ034819">
    <property type="protein sequence ID" value="CAL1397154.1"/>
    <property type="molecule type" value="Genomic_DNA"/>
</dbReference>
<evidence type="ECO:0000256" key="1">
    <source>
        <dbReference type="SAM" id="MobiDB-lite"/>
    </source>
</evidence>
<keyword evidence="2" id="KW-0472">Membrane</keyword>